<dbReference type="GO" id="GO:0070847">
    <property type="term" value="C:core mediator complex"/>
    <property type="evidence" value="ECO:0007669"/>
    <property type="project" value="TreeGrafter"/>
</dbReference>
<gene>
    <name evidence="6" type="ORF">TSUD_194520</name>
</gene>
<feature type="non-terminal residue" evidence="6">
    <location>
        <position position="1"/>
    </location>
</feature>
<dbReference type="GO" id="GO:0006357">
    <property type="term" value="P:regulation of transcription by RNA polymerase II"/>
    <property type="evidence" value="ECO:0007669"/>
    <property type="project" value="InterPro"/>
</dbReference>
<dbReference type="GO" id="GO:0016592">
    <property type="term" value="C:mediator complex"/>
    <property type="evidence" value="ECO:0007669"/>
    <property type="project" value="InterPro"/>
</dbReference>
<evidence type="ECO:0000256" key="3">
    <source>
        <dbReference type="ARBA" id="ARBA00023015"/>
    </source>
</evidence>
<evidence type="ECO:0000256" key="5">
    <source>
        <dbReference type="ARBA" id="ARBA00023242"/>
    </source>
</evidence>
<evidence type="ECO:0000313" key="7">
    <source>
        <dbReference type="Proteomes" id="UP000242715"/>
    </source>
</evidence>
<evidence type="ECO:0000256" key="1">
    <source>
        <dbReference type="ARBA" id="ARBA00004123"/>
    </source>
</evidence>
<evidence type="ECO:0000256" key="4">
    <source>
        <dbReference type="ARBA" id="ARBA00023163"/>
    </source>
</evidence>
<keyword evidence="5" id="KW-0539">Nucleus</keyword>
<dbReference type="Proteomes" id="UP000242715">
    <property type="component" value="Unassembled WGS sequence"/>
</dbReference>
<comment type="subcellular location">
    <subcellularLocation>
        <location evidence="1">Nucleus</location>
    </subcellularLocation>
</comment>
<reference evidence="7" key="1">
    <citation type="journal article" date="2017" name="Front. Plant Sci.">
        <title>Climate Clever Clovers: New Paradigm to Reduce the Environmental Footprint of Ruminants by Breeding Low Methanogenic Forages Utilizing Haplotype Variation.</title>
        <authorList>
            <person name="Kaur P."/>
            <person name="Appels R."/>
            <person name="Bayer P.E."/>
            <person name="Keeble-Gagnere G."/>
            <person name="Wang J."/>
            <person name="Hirakawa H."/>
            <person name="Shirasawa K."/>
            <person name="Vercoe P."/>
            <person name="Stefanova K."/>
            <person name="Durmic Z."/>
            <person name="Nichols P."/>
            <person name="Revell C."/>
            <person name="Isobe S.N."/>
            <person name="Edwards D."/>
            <person name="Erskine W."/>
        </authorList>
    </citation>
    <scope>NUCLEOTIDE SEQUENCE [LARGE SCALE GENOMIC DNA]</scope>
    <source>
        <strain evidence="7">cv. Daliak</strain>
    </source>
</reference>
<keyword evidence="7" id="KW-1185">Reference proteome</keyword>
<evidence type="ECO:0000256" key="2">
    <source>
        <dbReference type="ARBA" id="ARBA00005635"/>
    </source>
</evidence>
<sequence>FIPSFASQTHSRNKLHEIPNLNSLLLRYAQIDFTSPLSHSQQPTRDVDYDEKRTSLIRRIDFAWAIEKDEEKKKQKKSSKEPATPWQWQGMVENLQLAHQELSVIIDLINTVSSACFFQQQITVFHHFIYI</sequence>
<name>A0A2Z6NEN3_TRISU</name>
<dbReference type="InterPro" id="IPR019313">
    <property type="entry name" value="Mediator_Med17"/>
</dbReference>
<proteinExistence type="inferred from homology"/>
<dbReference type="GO" id="GO:0003712">
    <property type="term" value="F:transcription coregulator activity"/>
    <property type="evidence" value="ECO:0007669"/>
    <property type="project" value="InterPro"/>
</dbReference>
<comment type="similarity">
    <text evidence="2">Belongs to the Mediator complex subunit 17 family.</text>
</comment>
<dbReference type="PANTHER" id="PTHR13114">
    <property type="entry name" value="MEDIATOR OF RNA POLYMERASE II TRANSCRIPTION SUBUNIT 17"/>
    <property type="match status" value="1"/>
</dbReference>
<feature type="non-terminal residue" evidence="6">
    <location>
        <position position="131"/>
    </location>
</feature>
<dbReference type="PANTHER" id="PTHR13114:SF7">
    <property type="entry name" value="MEDIATOR OF RNA POLYMERASE II TRANSCRIPTION SUBUNIT 17"/>
    <property type="match status" value="1"/>
</dbReference>
<keyword evidence="3" id="KW-0805">Transcription regulation</keyword>
<organism evidence="6 7">
    <name type="scientific">Trifolium subterraneum</name>
    <name type="common">Subterranean clover</name>
    <dbReference type="NCBI Taxonomy" id="3900"/>
    <lineage>
        <taxon>Eukaryota</taxon>
        <taxon>Viridiplantae</taxon>
        <taxon>Streptophyta</taxon>
        <taxon>Embryophyta</taxon>
        <taxon>Tracheophyta</taxon>
        <taxon>Spermatophyta</taxon>
        <taxon>Magnoliopsida</taxon>
        <taxon>eudicotyledons</taxon>
        <taxon>Gunneridae</taxon>
        <taxon>Pentapetalae</taxon>
        <taxon>rosids</taxon>
        <taxon>fabids</taxon>
        <taxon>Fabales</taxon>
        <taxon>Fabaceae</taxon>
        <taxon>Papilionoideae</taxon>
        <taxon>50 kb inversion clade</taxon>
        <taxon>NPAAA clade</taxon>
        <taxon>Hologalegina</taxon>
        <taxon>IRL clade</taxon>
        <taxon>Trifolieae</taxon>
        <taxon>Trifolium</taxon>
    </lineage>
</organism>
<keyword evidence="4" id="KW-0804">Transcription</keyword>
<protein>
    <submittedName>
        <fullName evidence="6">Uncharacterized protein</fullName>
    </submittedName>
</protein>
<evidence type="ECO:0000313" key="6">
    <source>
        <dbReference type="EMBL" id="GAU43098.1"/>
    </source>
</evidence>
<dbReference type="OrthoDB" id="1750579at2759"/>
<accession>A0A2Z6NEN3</accession>
<dbReference type="AlphaFoldDB" id="A0A2Z6NEN3"/>
<dbReference type="EMBL" id="DF973956">
    <property type="protein sequence ID" value="GAU43098.1"/>
    <property type="molecule type" value="Genomic_DNA"/>
</dbReference>